<accession>A0A3E3DZW6</accession>
<proteinExistence type="predicted"/>
<dbReference type="EMBL" id="QUSM01000003">
    <property type="protein sequence ID" value="RGD74469.1"/>
    <property type="molecule type" value="Genomic_DNA"/>
</dbReference>
<dbReference type="RefSeq" id="WP_007049048.1">
    <property type="nucleotide sequence ID" value="NZ_CABKNJ010000005.1"/>
</dbReference>
<dbReference type="GeneID" id="97999524"/>
<reference evidence="3 4" key="1">
    <citation type="submission" date="2018-08" db="EMBL/GenBank/DDBJ databases">
        <title>A genome reference for cultivated species of the human gut microbiota.</title>
        <authorList>
            <person name="Zou Y."/>
            <person name="Xue W."/>
            <person name="Luo G."/>
        </authorList>
    </citation>
    <scope>NUCLEOTIDE SEQUENCE [LARGE SCALE GENOMIC DNA]</scope>
    <source>
        <strain evidence="3 4">AM25-6</strain>
    </source>
</reference>
<dbReference type="InterPro" id="IPR036095">
    <property type="entry name" value="PTS_EIIB-like_sf"/>
</dbReference>
<gene>
    <name evidence="3" type="ORF">DW687_06800</name>
</gene>
<dbReference type="AlphaFoldDB" id="A0A3E3DZW6"/>
<protein>
    <recommendedName>
        <fullName evidence="2">Phosphotransferase system EIIB component type 2/3 domain-containing protein</fullName>
    </recommendedName>
</protein>
<comment type="caution">
    <text evidence="3">The sequence shown here is derived from an EMBL/GenBank/DDBJ whole genome shotgun (WGS) entry which is preliminary data.</text>
</comment>
<dbReference type="SUPFAM" id="SSF52794">
    <property type="entry name" value="PTS system IIB component-like"/>
    <property type="match status" value="1"/>
</dbReference>
<dbReference type="GO" id="GO:0008982">
    <property type="term" value="F:protein-N(PI)-phosphohistidine-sugar phosphotransferase activity"/>
    <property type="evidence" value="ECO:0007669"/>
    <property type="project" value="InterPro"/>
</dbReference>
<dbReference type="Proteomes" id="UP000261212">
    <property type="component" value="Unassembled WGS sequence"/>
</dbReference>
<dbReference type="Gene3D" id="3.40.50.2300">
    <property type="match status" value="1"/>
</dbReference>
<evidence type="ECO:0000313" key="4">
    <source>
        <dbReference type="Proteomes" id="UP000261212"/>
    </source>
</evidence>
<evidence type="ECO:0000259" key="2">
    <source>
        <dbReference type="Pfam" id="PF02302"/>
    </source>
</evidence>
<dbReference type="GO" id="GO:0009401">
    <property type="term" value="P:phosphoenolpyruvate-dependent sugar phosphotransferase system"/>
    <property type="evidence" value="ECO:0007669"/>
    <property type="project" value="InterPro"/>
</dbReference>
<dbReference type="Pfam" id="PF02302">
    <property type="entry name" value="PTS_IIB"/>
    <property type="match status" value="1"/>
</dbReference>
<sequence>MSEKTYTILSACGSGVATSSHIAASLTSSLKEMGVSVNVRTCSLGEIDGLVESMHPSIVVATASLETVHNLGEIKVMNGIPLLTGVGRQEMLNEIAEYLKSQ</sequence>
<name>A0A3E3DZW6_9FIRM</name>
<dbReference type="InterPro" id="IPR003501">
    <property type="entry name" value="PTS_EIIB_2/3"/>
</dbReference>
<evidence type="ECO:0000256" key="1">
    <source>
        <dbReference type="ARBA" id="ARBA00022679"/>
    </source>
</evidence>
<keyword evidence="1" id="KW-0808">Transferase</keyword>
<evidence type="ECO:0000313" key="3">
    <source>
        <dbReference type="EMBL" id="RGD74469.1"/>
    </source>
</evidence>
<feature type="domain" description="Phosphotransferase system EIIB component type 2/3" evidence="2">
    <location>
        <begin position="8"/>
        <end position="83"/>
    </location>
</feature>
<organism evidence="3 4">
    <name type="scientific">Anaerofustis stercorihominis</name>
    <dbReference type="NCBI Taxonomy" id="214853"/>
    <lineage>
        <taxon>Bacteria</taxon>
        <taxon>Bacillati</taxon>
        <taxon>Bacillota</taxon>
        <taxon>Clostridia</taxon>
        <taxon>Eubacteriales</taxon>
        <taxon>Eubacteriaceae</taxon>
        <taxon>Anaerofustis</taxon>
    </lineage>
</organism>